<dbReference type="Proteomes" id="UP001163321">
    <property type="component" value="Chromosome 13"/>
</dbReference>
<protein>
    <submittedName>
        <fullName evidence="1">Uncharacterized protein</fullName>
    </submittedName>
</protein>
<evidence type="ECO:0000313" key="2">
    <source>
        <dbReference type="Proteomes" id="UP001163321"/>
    </source>
</evidence>
<sequence length="220" mass="24689">MLREKLDKKDLTEVVVIGGNHTTASFLYRMDWGYRFAKIFLDEADRMSRLEYCGQIKIQRSWCFFILRPSFVMQDVEMRSRGVLPSPTSDSPSEPEAIAVGAKTSILWTDIGQRPLFQLVVEGCTMPPKWLELAPRGTARGAVLSVQISRVDDGRQFRLLLRIVGDTDNTATPVYVEFLSDIWVINRSGLELVYGTAADSEAYIPPPATRTRVGNAQISA</sequence>
<name>A0ACC0WH00_9STRA</name>
<keyword evidence="2" id="KW-1185">Reference proteome</keyword>
<evidence type="ECO:0000313" key="1">
    <source>
        <dbReference type="EMBL" id="KAI9917667.1"/>
    </source>
</evidence>
<gene>
    <name evidence="1" type="ORF">PsorP6_012299</name>
</gene>
<organism evidence="1 2">
    <name type="scientific">Peronosclerospora sorghi</name>
    <dbReference type="NCBI Taxonomy" id="230839"/>
    <lineage>
        <taxon>Eukaryota</taxon>
        <taxon>Sar</taxon>
        <taxon>Stramenopiles</taxon>
        <taxon>Oomycota</taxon>
        <taxon>Peronosporomycetes</taxon>
        <taxon>Peronosporales</taxon>
        <taxon>Peronosporaceae</taxon>
        <taxon>Peronosclerospora</taxon>
    </lineage>
</organism>
<comment type="caution">
    <text evidence="1">The sequence shown here is derived from an EMBL/GenBank/DDBJ whole genome shotgun (WGS) entry which is preliminary data.</text>
</comment>
<reference evidence="1 2" key="1">
    <citation type="journal article" date="2022" name="bioRxiv">
        <title>The genome of the oomycete Peronosclerospora sorghi, a cosmopolitan pathogen of maize and sorghum, is inflated with dispersed pseudogenes.</title>
        <authorList>
            <person name="Fletcher K."/>
            <person name="Martin F."/>
            <person name="Isakeit T."/>
            <person name="Cavanaugh K."/>
            <person name="Magill C."/>
            <person name="Michelmore R."/>
        </authorList>
    </citation>
    <scope>NUCLEOTIDE SEQUENCE [LARGE SCALE GENOMIC DNA]</scope>
    <source>
        <strain evidence="1">P6</strain>
    </source>
</reference>
<dbReference type="EMBL" id="CM047592">
    <property type="protein sequence ID" value="KAI9917667.1"/>
    <property type="molecule type" value="Genomic_DNA"/>
</dbReference>
<accession>A0ACC0WH00</accession>
<proteinExistence type="predicted"/>